<evidence type="ECO:0000313" key="2">
    <source>
        <dbReference type="Proteomes" id="UP001241377"/>
    </source>
</evidence>
<keyword evidence="2" id="KW-1185">Reference proteome</keyword>
<dbReference type="Proteomes" id="UP001241377">
    <property type="component" value="Unassembled WGS sequence"/>
</dbReference>
<comment type="caution">
    <text evidence="1">The sequence shown here is derived from an EMBL/GenBank/DDBJ whole genome shotgun (WGS) entry which is preliminary data.</text>
</comment>
<proteinExistence type="predicted"/>
<reference evidence="1" key="1">
    <citation type="submission" date="2023-04" db="EMBL/GenBank/DDBJ databases">
        <title>Draft Genome sequencing of Naganishia species isolated from polar environments using Oxford Nanopore Technology.</title>
        <authorList>
            <person name="Leo P."/>
            <person name="Venkateswaran K."/>
        </authorList>
    </citation>
    <scope>NUCLEOTIDE SEQUENCE</scope>
    <source>
        <strain evidence="1">MNA-CCFEE 5261</strain>
    </source>
</reference>
<organism evidence="1 2">
    <name type="scientific">Naganishia cerealis</name>
    <dbReference type="NCBI Taxonomy" id="610337"/>
    <lineage>
        <taxon>Eukaryota</taxon>
        <taxon>Fungi</taxon>
        <taxon>Dikarya</taxon>
        <taxon>Basidiomycota</taxon>
        <taxon>Agaricomycotina</taxon>
        <taxon>Tremellomycetes</taxon>
        <taxon>Filobasidiales</taxon>
        <taxon>Filobasidiaceae</taxon>
        <taxon>Naganishia</taxon>
    </lineage>
</organism>
<gene>
    <name evidence="1" type="ORF">QFC19_006801</name>
</gene>
<accession>A0ACC2VED5</accession>
<sequence>MGSRNPKAHSDLVSRFQLTDSMASLALTTSGLPPPTGVSTNIQTEFLRPAGKEGDEFVIEAEVVKLGKLLATTRINFYDSDDVSKRKLLAFGSHTKAVNKAWENAGGVSDYHVAKHYTAADTRYPNNRNS</sequence>
<dbReference type="EMBL" id="JASBWR010000086">
    <property type="protein sequence ID" value="KAJ9097431.1"/>
    <property type="molecule type" value="Genomic_DNA"/>
</dbReference>
<protein>
    <submittedName>
        <fullName evidence="1">Uncharacterized protein</fullName>
    </submittedName>
</protein>
<name>A0ACC2VED5_9TREE</name>
<evidence type="ECO:0000313" key="1">
    <source>
        <dbReference type="EMBL" id="KAJ9097431.1"/>
    </source>
</evidence>